<dbReference type="SUPFAM" id="SSF52833">
    <property type="entry name" value="Thioredoxin-like"/>
    <property type="match status" value="1"/>
</dbReference>
<evidence type="ECO:0000313" key="4">
    <source>
        <dbReference type="Proteomes" id="UP000700732"/>
    </source>
</evidence>
<comment type="caution">
    <text evidence="3">The sequence shown here is derived from an EMBL/GenBank/DDBJ whole genome shotgun (WGS) entry which is preliminary data.</text>
</comment>
<keyword evidence="4" id="KW-1185">Reference proteome</keyword>
<dbReference type="EMBL" id="VFIA01000008">
    <property type="protein sequence ID" value="MBC3791233.1"/>
    <property type="molecule type" value="Genomic_DNA"/>
</dbReference>
<dbReference type="InterPro" id="IPR011990">
    <property type="entry name" value="TPR-like_helical_dom_sf"/>
</dbReference>
<dbReference type="RefSeq" id="WP_186737028.1">
    <property type="nucleotide sequence ID" value="NZ_VFIA01000008.1"/>
</dbReference>
<reference evidence="3 4" key="1">
    <citation type="submission" date="2019-06" db="EMBL/GenBank/DDBJ databases">
        <title>Spirosoma utsteinense sp. nov. isolated from Antarctic ice-free soils.</title>
        <authorList>
            <person name="Tahon G."/>
        </authorList>
    </citation>
    <scope>NUCLEOTIDE SEQUENCE [LARGE SCALE GENOMIC DNA]</scope>
    <source>
        <strain evidence="3 4">LMG 31447</strain>
    </source>
</reference>
<evidence type="ECO:0000256" key="2">
    <source>
        <dbReference type="SAM" id="SignalP"/>
    </source>
</evidence>
<feature type="region of interest" description="Disordered" evidence="1">
    <location>
        <begin position="430"/>
        <end position="450"/>
    </location>
</feature>
<feature type="compositionally biased region" description="Basic and acidic residues" evidence="1">
    <location>
        <begin position="441"/>
        <end position="450"/>
    </location>
</feature>
<feature type="signal peptide" evidence="2">
    <location>
        <begin position="1"/>
        <end position="22"/>
    </location>
</feature>
<evidence type="ECO:0000313" key="3">
    <source>
        <dbReference type="EMBL" id="MBC3791233.1"/>
    </source>
</evidence>
<gene>
    <name evidence="3" type="ORF">FH603_1732</name>
</gene>
<name>A0ABR6W522_9BACT</name>
<protein>
    <submittedName>
        <fullName evidence="3">Tetratricopeptide (TPR) repeat protein</fullName>
    </submittedName>
</protein>
<organism evidence="3 4">
    <name type="scientific">Spirosoma utsteinense</name>
    <dbReference type="NCBI Taxonomy" id="2585773"/>
    <lineage>
        <taxon>Bacteria</taxon>
        <taxon>Pseudomonadati</taxon>
        <taxon>Bacteroidota</taxon>
        <taxon>Cytophagia</taxon>
        <taxon>Cytophagales</taxon>
        <taxon>Cytophagaceae</taxon>
        <taxon>Spirosoma</taxon>
    </lineage>
</organism>
<dbReference type="Gene3D" id="1.25.40.10">
    <property type="entry name" value="Tetratricopeptide repeat domain"/>
    <property type="match status" value="1"/>
</dbReference>
<feature type="chain" id="PRO_5045674972" evidence="2">
    <location>
        <begin position="23"/>
        <end position="450"/>
    </location>
</feature>
<evidence type="ECO:0000256" key="1">
    <source>
        <dbReference type="SAM" id="MobiDB-lite"/>
    </source>
</evidence>
<accession>A0ABR6W522</accession>
<dbReference type="Gene3D" id="3.40.30.10">
    <property type="entry name" value="Glutaredoxin"/>
    <property type="match status" value="1"/>
</dbReference>
<dbReference type="Pfam" id="PF13899">
    <property type="entry name" value="Thioredoxin_7"/>
    <property type="match status" value="1"/>
</dbReference>
<proteinExistence type="predicted"/>
<sequence>MKNAFLLFISLSLWSNSTISLAQGIVFETSSWADAVKKARKQKKLLFLHFDQPTCGTCSEVASVAFNSPIIKEKFMLNFISFRIDGSMGIGKELAEKVEAECIPSSVYLDTDENPLTRFCGTTSLDRAYLEKAEEAMTKNRERPMKALADAYAGGDRSSGLLRTYIERRREAGLSTTDLLDTYVQQLPADSLRSAGLLRFIFEQAPVVGSKADSIFRRDYPRVDSLYKAVGWNKAVELNNRITNNSLKKAIKEKNRELAFRTARFRQQTYQNDYKNGVAARDWVIMRYYRGTEDTLQYLTMASRYFDTQFMTAKVDSIQNLDNLDNQRRMRGTMPMSGTPMKPGQSSTSFMLNPNTQRYVGALNNAAWEFYNMTRDTVYLKKALEWSKRSLEYREDGASMDTYAHLLYRLGRKPEALEWQQKAVRIEEERKSPMVSSLQKSLDKMKAGTL</sequence>
<dbReference type="InterPro" id="IPR036249">
    <property type="entry name" value="Thioredoxin-like_sf"/>
</dbReference>
<keyword evidence="2" id="KW-0732">Signal</keyword>
<dbReference type="Proteomes" id="UP000700732">
    <property type="component" value="Unassembled WGS sequence"/>
</dbReference>